<dbReference type="AlphaFoldDB" id="A0A125QAB7"/>
<dbReference type="Pfam" id="PF11294">
    <property type="entry name" value="DUF3095"/>
    <property type="match status" value="1"/>
</dbReference>
<dbReference type="OrthoDB" id="5342145at2"/>
<dbReference type="InterPro" id="IPR021445">
    <property type="entry name" value="DUF3095"/>
</dbReference>
<comment type="caution">
    <text evidence="2">The sequence shown here is derived from an EMBL/GenBank/DDBJ whole genome shotgun (WGS) entry which is preliminary data.</text>
</comment>
<accession>A0A125QAB7</accession>
<sequence length="392" mass="42028">MNDISNERFFADVPVFTDFERVTDTSNYHPLPDGWFLALADIVGSTQAIAAGRYKDVNMAGVSVISAVLNAVDKGDYPFVFGGDGAVVALPGNLENAARSALAATQRWVEEEMGLTLRIAVVPLADIRKEGLDVRVARHAASPFVTYAMFAGGGASWAERQMKAGRYGVEPAPPGTRPDLTGLSCRWSPIAAHNGEIVSIIAVPAEGGRPSPEFRKLVMEVVAISSEQGRGGHPIPVDGPEFAFSMQGVDREARATALPGKRLLRKLIILLQIALVIALHRLGIKLGRFDARRYTQDVSGNSDFRKFDDGLKMTIDVDAGHLARIQALLEEAKAKGIARYGLHRQSSALMTCFVPTPVSRDHVHFIDGASGGYAVAASQITGKTLSAVNITP</sequence>
<protein>
    <submittedName>
        <fullName evidence="2">Adenylate cyclase</fullName>
    </submittedName>
</protein>
<gene>
    <name evidence="2" type="ORF">AS026_27470</name>
</gene>
<name>A0A125QAB7_9HYPH</name>
<proteinExistence type="predicted"/>
<dbReference type="RefSeq" id="WP_062368429.1">
    <property type="nucleotide sequence ID" value="NZ_LNCD01000003.1"/>
</dbReference>
<keyword evidence="1" id="KW-0472">Membrane</keyword>
<reference evidence="2 3" key="1">
    <citation type="submission" date="2015-11" db="EMBL/GenBank/DDBJ databases">
        <title>Draft Genome Sequence of the Strain BR 10423 (Rhizobium sp.) isolated from nodules of Mimosa pudica.</title>
        <authorList>
            <person name="Barauna A.C."/>
            <person name="Zilli J.E."/>
            <person name="Simoes-Araujo J.L."/>
            <person name="Reis V.M."/>
            <person name="James E.K."/>
            <person name="Reis F.B.Jr."/>
            <person name="Rouws L.F."/>
            <person name="Passos S.R."/>
            <person name="Gois S.R."/>
        </authorList>
    </citation>
    <scope>NUCLEOTIDE SEQUENCE [LARGE SCALE GENOMIC DNA]</scope>
    <source>
        <strain evidence="2 3">BR10423</strain>
    </source>
</reference>
<keyword evidence="3" id="KW-1185">Reference proteome</keyword>
<evidence type="ECO:0000256" key="1">
    <source>
        <dbReference type="SAM" id="Phobius"/>
    </source>
</evidence>
<evidence type="ECO:0000313" key="2">
    <source>
        <dbReference type="EMBL" id="KWV60037.1"/>
    </source>
</evidence>
<dbReference type="Proteomes" id="UP000068164">
    <property type="component" value="Unassembled WGS sequence"/>
</dbReference>
<keyword evidence="1" id="KW-1133">Transmembrane helix</keyword>
<dbReference type="EMBL" id="LNCD01000003">
    <property type="protein sequence ID" value="KWV60037.1"/>
    <property type="molecule type" value="Genomic_DNA"/>
</dbReference>
<organism evidence="2 3">
    <name type="scientific">Rhizobium altiplani</name>
    <dbReference type="NCBI Taxonomy" id="1864509"/>
    <lineage>
        <taxon>Bacteria</taxon>
        <taxon>Pseudomonadati</taxon>
        <taxon>Pseudomonadota</taxon>
        <taxon>Alphaproteobacteria</taxon>
        <taxon>Hyphomicrobiales</taxon>
        <taxon>Rhizobiaceae</taxon>
        <taxon>Rhizobium/Agrobacterium group</taxon>
        <taxon>Rhizobium</taxon>
    </lineage>
</organism>
<feature type="transmembrane region" description="Helical" evidence="1">
    <location>
        <begin position="263"/>
        <end position="284"/>
    </location>
</feature>
<evidence type="ECO:0000313" key="3">
    <source>
        <dbReference type="Proteomes" id="UP000068164"/>
    </source>
</evidence>
<keyword evidence="1" id="KW-0812">Transmembrane</keyword>